<protein>
    <submittedName>
        <fullName evidence="2">Uncharacterized protein</fullName>
    </submittedName>
</protein>
<comment type="caution">
    <text evidence="2">The sequence shown here is derived from an EMBL/GenBank/DDBJ whole genome shotgun (WGS) entry which is preliminary data.</text>
</comment>
<organism evidence="2 4">
    <name type="scientific">Faucicola atlantae</name>
    <dbReference type="NCBI Taxonomy" id="34059"/>
    <lineage>
        <taxon>Bacteria</taxon>
        <taxon>Pseudomonadati</taxon>
        <taxon>Pseudomonadota</taxon>
        <taxon>Gammaproteobacteria</taxon>
        <taxon>Moraxellales</taxon>
        <taxon>Moraxellaceae</taxon>
        <taxon>Faucicola</taxon>
    </lineage>
</organism>
<dbReference type="Proteomes" id="UP000092508">
    <property type="component" value="Unassembled WGS sequence"/>
</dbReference>
<accession>A0A1B8QH27</accession>
<reference evidence="1 3" key="2">
    <citation type="submission" date="2016-06" db="EMBL/GenBank/DDBJ databases">
        <title>Draft genome of Moraxella atlantae CCUG 66109.</title>
        <authorList>
            <person name="Salva-Serra F."/>
            <person name="Engstrom-Jakobsson H."/>
            <person name="Thorell K."/>
            <person name="Gonzales-Siles L."/>
            <person name="Karlsson R."/>
            <person name="Boulund F."/>
            <person name="Engstrand L."/>
            <person name="Kristiansson E."/>
            <person name="Moore E."/>
        </authorList>
    </citation>
    <scope>NUCLEOTIDE SEQUENCE [LARGE SCALE GENOMIC DNA]</scope>
    <source>
        <strain evidence="1 3">CCUG 66109</strain>
    </source>
</reference>
<keyword evidence="4" id="KW-1185">Reference proteome</keyword>
<dbReference type="AlphaFoldDB" id="A0A1B8QH27"/>
<proteinExistence type="predicted"/>
<evidence type="ECO:0000313" key="4">
    <source>
        <dbReference type="Proteomes" id="UP000092616"/>
    </source>
</evidence>
<gene>
    <name evidence="2" type="ORF">A9306_00425</name>
    <name evidence="1" type="ORF">A9308_05540</name>
</gene>
<sequence length="59" mass="6629">MVVIGGQILAASIVSHQINHQISRQKSGCWQNKRCVVLHKIEYCTKLTLDFLLGCFVLS</sequence>
<evidence type="ECO:0000313" key="2">
    <source>
        <dbReference type="EMBL" id="OBX82350.1"/>
    </source>
</evidence>
<name>A0A1B8QH27_9GAMM</name>
<dbReference type="Proteomes" id="UP000092616">
    <property type="component" value="Unassembled WGS sequence"/>
</dbReference>
<reference evidence="2 4" key="1">
    <citation type="submission" date="2016-06" db="EMBL/GenBank/DDBJ databases">
        <title>Draft genome of Moraxella atlantae CCUG 59586.</title>
        <authorList>
            <person name="Salva-Serra F."/>
            <person name="Engstrom-Jakobsson H."/>
            <person name="Thorell K."/>
            <person name="Gonzales-Siles L."/>
            <person name="Karlsson R."/>
            <person name="Boulund F."/>
            <person name="Engstrand L."/>
            <person name="Kristiansson E."/>
            <person name="Moore E."/>
        </authorList>
    </citation>
    <scope>NUCLEOTIDE SEQUENCE [LARGE SCALE GENOMIC DNA]</scope>
    <source>
        <strain evidence="2 4">CCUG 59586</strain>
    </source>
</reference>
<dbReference type="EMBL" id="LZMZ01000011">
    <property type="protein sequence ID" value="OBX79691.1"/>
    <property type="molecule type" value="Genomic_DNA"/>
</dbReference>
<dbReference type="STRING" id="34059.A9308_05540"/>
<evidence type="ECO:0000313" key="3">
    <source>
        <dbReference type="Proteomes" id="UP000092508"/>
    </source>
</evidence>
<evidence type="ECO:0000313" key="1">
    <source>
        <dbReference type="EMBL" id="OBX79691.1"/>
    </source>
</evidence>
<dbReference type="EMBL" id="LZNA01000023">
    <property type="protein sequence ID" value="OBX82350.1"/>
    <property type="molecule type" value="Genomic_DNA"/>
</dbReference>